<dbReference type="HOGENOM" id="CLU_1621385_0_0_1"/>
<evidence type="ECO:0000313" key="3">
    <source>
        <dbReference type="Proteomes" id="UP000032180"/>
    </source>
</evidence>
<evidence type="ECO:0000256" key="1">
    <source>
        <dbReference type="SAM" id="MobiDB-lite"/>
    </source>
</evidence>
<reference evidence="3" key="2">
    <citation type="submission" date="2013-12" db="EMBL/GenBank/DDBJ databases">
        <authorList>
            <person name="Yu Y."/>
            <person name="Lee S."/>
            <person name="de Baynast K."/>
            <person name="Wissotski M."/>
            <person name="Liu L."/>
            <person name="Talag J."/>
            <person name="Goicoechea J."/>
            <person name="Angelova A."/>
            <person name="Jetty R."/>
            <person name="Kudrna D."/>
            <person name="Golser W."/>
            <person name="Rivera L."/>
            <person name="Zhang J."/>
            <person name="Wing R."/>
        </authorList>
    </citation>
    <scope>NUCLEOTIDE SEQUENCE</scope>
</reference>
<organism evidence="2 3">
    <name type="scientific">Leersia perrieri</name>
    <dbReference type="NCBI Taxonomy" id="77586"/>
    <lineage>
        <taxon>Eukaryota</taxon>
        <taxon>Viridiplantae</taxon>
        <taxon>Streptophyta</taxon>
        <taxon>Embryophyta</taxon>
        <taxon>Tracheophyta</taxon>
        <taxon>Spermatophyta</taxon>
        <taxon>Magnoliopsida</taxon>
        <taxon>Liliopsida</taxon>
        <taxon>Poales</taxon>
        <taxon>Poaceae</taxon>
        <taxon>BOP clade</taxon>
        <taxon>Oryzoideae</taxon>
        <taxon>Oryzeae</taxon>
        <taxon>Oryzinae</taxon>
        <taxon>Leersia</taxon>
    </lineage>
</organism>
<name>A0A0D9XP06_9ORYZ</name>
<dbReference type="Gramene" id="LPERR11G02470.2">
    <property type="protein sequence ID" value="LPERR11G02470.2"/>
    <property type="gene ID" value="LPERR11G02470"/>
</dbReference>
<dbReference type="AlphaFoldDB" id="A0A0D9XP06"/>
<sequence length="164" mass="18516">MSNELCSHSGTAHWPIRPKCPKRPTAWYSSNNHVLKNKAQLEIPQVVVAGDGEVGDEALRYLPIHEDPPRSSSQIRRYCRRLWCLGLLRGRSSVGGDCEGEGSVGVVRLSYRFLPDPPHLRRRHHRLPSTPVNSNQNGRTSPVKWHGKGLNLVCPRCCSIVMWH</sequence>
<feature type="region of interest" description="Disordered" evidence="1">
    <location>
        <begin position="120"/>
        <end position="141"/>
    </location>
</feature>
<keyword evidence="3" id="KW-1185">Reference proteome</keyword>
<accession>A0A0D9XP06</accession>
<dbReference type="EnsemblPlants" id="LPERR11G02470.2">
    <property type="protein sequence ID" value="LPERR11G02470.2"/>
    <property type="gene ID" value="LPERR11G02470"/>
</dbReference>
<proteinExistence type="predicted"/>
<dbReference type="Proteomes" id="UP000032180">
    <property type="component" value="Chromosome 11"/>
</dbReference>
<reference evidence="2" key="3">
    <citation type="submission" date="2015-04" db="UniProtKB">
        <authorList>
            <consortium name="EnsemblPlants"/>
        </authorList>
    </citation>
    <scope>IDENTIFICATION</scope>
</reference>
<reference evidence="2 3" key="1">
    <citation type="submission" date="2012-08" db="EMBL/GenBank/DDBJ databases">
        <title>Oryza genome evolution.</title>
        <authorList>
            <person name="Wing R.A."/>
        </authorList>
    </citation>
    <scope>NUCLEOTIDE SEQUENCE</scope>
</reference>
<evidence type="ECO:0000313" key="2">
    <source>
        <dbReference type="EnsemblPlants" id="LPERR11G02470.2"/>
    </source>
</evidence>
<protein>
    <submittedName>
        <fullName evidence="2">Uncharacterized protein</fullName>
    </submittedName>
</protein>
<feature type="compositionally biased region" description="Polar residues" evidence="1">
    <location>
        <begin position="130"/>
        <end position="140"/>
    </location>
</feature>